<dbReference type="AlphaFoldDB" id="A0A9P0KBV1"/>
<proteinExistence type="predicted"/>
<protein>
    <submittedName>
        <fullName evidence="1">Uncharacterized protein</fullName>
    </submittedName>
</protein>
<reference evidence="1" key="1">
    <citation type="submission" date="2022-03" db="EMBL/GenBank/DDBJ databases">
        <authorList>
            <person name="Sayadi A."/>
        </authorList>
    </citation>
    <scope>NUCLEOTIDE SEQUENCE</scope>
</reference>
<accession>A0A9P0KBV1</accession>
<comment type="caution">
    <text evidence="1">The sequence shown here is derived from an EMBL/GenBank/DDBJ whole genome shotgun (WGS) entry which is preliminary data.</text>
</comment>
<name>A0A9P0KBV1_ACAOB</name>
<sequence length="89" mass="9816">MCTARRYSSLCQGRRPIVVPSAIRAATTLQYPFVTGSGSTKFFVSYTAFLPAATFSTPSAPQAESANQKHMQITLCTCHNYYLTNMIQI</sequence>
<dbReference type="EMBL" id="CAKOFQ010006795">
    <property type="protein sequence ID" value="CAH1972119.1"/>
    <property type="molecule type" value="Genomic_DNA"/>
</dbReference>
<organism evidence="1 2">
    <name type="scientific">Acanthoscelides obtectus</name>
    <name type="common">Bean weevil</name>
    <name type="synonym">Bruchus obtectus</name>
    <dbReference type="NCBI Taxonomy" id="200917"/>
    <lineage>
        <taxon>Eukaryota</taxon>
        <taxon>Metazoa</taxon>
        <taxon>Ecdysozoa</taxon>
        <taxon>Arthropoda</taxon>
        <taxon>Hexapoda</taxon>
        <taxon>Insecta</taxon>
        <taxon>Pterygota</taxon>
        <taxon>Neoptera</taxon>
        <taxon>Endopterygota</taxon>
        <taxon>Coleoptera</taxon>
        <taxon>Polyphaga</taxon>
        <taxon>Cucujiformia</taxon>
        <taxon>Chrysomeloidea</taxon>
        <taxon>Chrysomelidae</taxon>
        <taxon>Bruchinae</taxon>
        <taxon>Bruchini</taxon>
        <taxon>Acanthoscelides</taxon>
    </lineage>
</organism>
<gene>
    <name evidence="1" type="ORF">ACAOBT_LOCUS9827</name>
</gene>
<evidence type="ECO:0000313" key="1">
    <source>
        <dbReference type="EMBL" id="CAH1972119.1"/>
    </source>
</evidence>
<evidence type="ECO:0000313" key="2">
    <source>
        <dbReference type="Proteomes" id="UP001152888"/>
    </source>
</evidence>
<keyword evidence="2" id="KW-1185">Reference proteome</keyword>
<dbReference type="Proteomes" id="UP001152888">
    <property type="component" value="Unassembled WGS sequence"/>
</dbReference>